<comment type="caution">
    <text evidence="2">The sequence shown here is derived from an EMBL/GenBank/DDBJ whole genome shotgun (WGS) entry which is preliminary data.</text>
</comment>
<evidence type="ECO:0000259" key="1">
    <source>
        <dbReference type="PROSITE" id="PS50404"/>
    </source>
</evidence>
<dbReference type="PROSITE" id="PS50404">
    <property type="entry name" value="GST_NTER"/>
    <property type="match status" value="1"/>
</dbReference>
<dbReference type="Proteomes" id="UP000436522">
    <property type="component" value="Unassembled WGS sequence"/>
</dbReference>
<proteinExistence type="predicted"/>
<dbReference type="InterPro" id="IPR004045">
    <property type="entry name" value="Glutathione_S-Trfase_N"/>
</dbReference>
<protein>
    <submittedName>
        <fullName evidence="2">Glutathione S-transferase</fullName>
    </submittedName>
</protein>
<dbReference type="SUPFAM" id="SSF47616">
    <property type="entry name" value="GST C-terminal domain-like"/>
    <property type="match status" value="1"/>
</dbReference>
<reference evidence="2 3" key="1">
    <citation type="submission" date="2019-12" db="EMBL/GenBank/DDBJ databases">
        <title>Roseobacter cerasinus sp. nov., isolated from seawater around aquaculture.</title>
        <authorList>
            <person name="Muramatsu S."/>
            <person name="Takabe Y."/>
            <person name="Mori K."/>
            <person name="Takaichi S."/>
            <person name="Hanada S."/>
        </authorList>
    </citation>
    <scope>NUCLEOTIDE SEQUENCE [LARGE SCALE GENOMIC DNA]</scope>
    <source>
        <strain evidence="2 3">AI77</strain>
    </source>
</reference>
<dbReference type="OrthoDB" id="9795329at2"/>
<keyword evidence="3" id="KW-1185">Reference proteome</keyword>
<dbReference type="GO" id="GO:0016740">
    <property type="term" value="F:transferase activity"/>
    <property type="evidence" value="ECO:0007669"/>
    <property type="project" value="UniProtKB-KW"/>
</dbReference>
<dbReference type="CDD" id="cd03049">
    <property type="entry name" value="GST_N_3"/>
    <property type="match status" value="1"/>
</dbReference>
<dbReference type="InterPro" id="IPR036249">
    <property type="entry name" value="Thioredoxin-like_sf"/>
</dbReference>
<dbReference type="InterPro" id="IPR036282">
    <property type="entry name" value="Glutathione-S-Trfase_C_sf"/>
</dbReference>
<keyword evidence="2" id="KW-0808">Transferase</keyword>
<evidence type="ECO:0000313" key="3">
    <source>
        <dbReference type="Proteomes" id="UP000436522"/>
    </source>
</evidence>
<organism evidence="2 3">
    <name type="scientific">Roseobacter cerasinus</name>
    <dbReference type="NCBI Taxonomy" id="2602289"/>
    <lineage>
        <taxon>Bacteria</taxon>
        <taxon>Pseudomonadati</taxon>
        <taxon>Pseudomonadota</taxon>
        <taxon>Alphaproteobacteria</taxon>
        <taxon>Rhodobacterales</taxon>
        <taxon>Roseobacteraceae</taxon>
        <taxon>Roseobacter</taxon>
    </lineage>
</organism>
<gene>
    <name evidence="2" type="ORF">So717_14010</name>
</gene>
<dbReference type="PANTHER" id="PTHR44051">
    <property type="entry name" value="GLUTATHIONE S-TRANSFERASE-RELATED"/>
    <property type="match status" value="1"/>
</dbReference>
<dbReference type="AlphaFoldDB" id="A0A640VMF1"/>
<dbReference type="PANTHER" id="PTHR44051:SF8">
    <property type="entry name" value="GLUTATHIONE S-TRANSFERASE GSTA"/>
    <property type="match status" value="1"/>
</dbReference>
<dbReference type="Gene3D" id="3.40.30.10">
    <property type="entry name" value="Glutaredoxin"/>
    <property type="match status" value="1"/>
</dbReference>
<dbReference type="EMBL" id="BLIV01000002">
    <property type="protein sequence ID" value="GFE49648.1"/>
    <property type="molecule type" value="Genomic_DNA"/>
</dbReference>
<accession>A0A640VMF1</accession>
<dbReference type="CDD" id="cd03205">
    <property type="entry name" value="GST_C_6"/>
    <property type="match status" value="1"/>
</dbReference>
<feature type="domain" description="GST N-terminal" evidence="1">
    <location>
        <begin position="1"/>
        <end position="82"/>
    </location>
</feature>
<sequence>MKLYHSPASPFVRKVVVLLHELGKAEEVELIDVQSTAFASDSSLAASNPLAKLPSLVRDNGTTLYDSRVITAFLNDLYGGKMYPTGTARWETLTLEATGDGIMDSAVSMAYEMRLRPEEMQYGDWIEAQWEKVARAISVLNARWVSHLSGPIDMGHISVACALSYVDFRHGARNWRAGNDALAKWHEDFDSRPSMGATKPPAT</sequence>
<dbReference type="Gene3D" id="1.20.1050.10">
    <property type="match status" value="1"/>
</dbReference>
<name>A0A640VMF1_9RHOB</name>
<dbReference type="Pfam" id="PF13417">
    <property type="entry name" value="GST_N_3"/>
    <property type="match status" value="1"/>
</dbReference>
<evidence type="ECO:0000313" key="2">
    <source>
        <dbReference type="EMBL" id="GFE49648.1"/>
    </source>
</evidence>
<dbReference type="RefSeq" id="WP_159975505.1">
    <property type="nucleotide sequence ID" value="NZ_BLIV01000002.1"/>
</dbReference>
<dbReference type="SUPFAM" id="SSF52833">
    <property type="entry name" value="Thioredoxin-like"/>
    <property type="match status" value="1"/>
</dbReference>
<dbReference type="Pfam" id="PF13410">
    <property type="entry name" value="GST_C_2"/>
    <property type="match status" value="1"/>
</dbReference>